<dbReference type="RefSeq" id="WP_096363137.1">
    <property type="nucleotide sequence ID" value="NZ_AP014880.1"/>
</dbReference>
<evidence type="ECO:0000313" key="7">
    <source>
        <dbReference type="EMBL" id="BAW17640.1"/>
    </source>
</evidence>
<evidence type="ECO:0000313" key="8">
    <source>
        <dbReference type="Proteomes" id="UP000217792"/>
    </source>
</evidence>
<keyword evidence="3" id="KW-0012">Acyltransferase</keyword>
<protein>
    <submittedName>
        <fullName evidence="7">Uncharacterized protein</fullName>
    </submittedName>
</protein>
<dbReference type="Gene3D" id="3.40.47.10">
    <property type="match status" value="2"/>
</dbReference>
<keyword evidence="2 4" id="KW-0808">Transferase</keyword>
<dbReference type="EMBL" id="AP014880">
    <property type="protein sequence ID" value="BAW17640.1"/>
    <property type="molecule type" value="Genomic_DNA"/>
</dbReference>
<accession>A0AAD1FKA5</accession>
<comment type="similarity">
    <text evidence="1 4">Belongs to the thiolase-like superfamily. Beta-ketoacyl-ACP synthases family.</text>
</comment>
<evidence type="ECO:0000259" key="5">
    <source>
        <dbReference type="Pfam" id="PF00109"/>
    </source>
</evidence>
<dbReference type="Pfam" id="PF02801">
    <property type="entry name" value="Ketoacyl-synt_C"/>
    <property type="match status" value="1"/>
</dbReference>
<dbReference type="InterPro" id="IPR000794">
    <property type="entry name" value="Beta-ketoacyl_synthase"/>
</dbReference>
<dbReference type="Pfam" id="PF00109">
    <property type="entry name" value="ketoacyl-synt"/>
    <property type="match status" value="1"/>
</dbReference>
<gene>
    <name evidence="7" type="ORF">SITYG_16610</name>
</gene>
<name>A0AAD1FKA5_STRIT</name>
<dbReference type="InterPro" id="IPR014030">
    <property type="entry name" value="Ketoacyl_synth_N"/>
</dbReference>
<dbReference type="GO" id="GO:0006633">
    <property type="term" value="P:fatty acid biosynthetic process"/>
    <property type="evidence" value="ECO:0007669"/>
    <property type="project" value="TreeGrafter"/>
</dbReference>
<dbReference type="SUPFAM" id="SSF53901">
    <property type="entry name" value="Thiolase-like"/>
    <property type="match status" value="2"/>
</dbReference>
<dbReference type="AlphaFoldDB" id="A0AAD1FKA5"/>
<organism evidence="7 8">
    <name type="scientific">Streptococcus intermedius</name>
    <dbReference type="NCBI Taxonomy" id="1338"/>
    <lineage>
        <taxon>Bacteria</taxon>
        <taxon>Bacillati</taxon>
        <taxon>Bacillota</taxon>
        <taxon>Bacilli</taxon>
        <taxon>Lactobacillales</taxon>
        <taxon>Streptococcaceae</taxon>
        <taxon>Streptococcus</taxon>
        <taxon>Streptococcus anginosus group</taxon>
    </lineage>
</organism>
<evidence type="ECO:0000256" key="4">
    <source>
        <dbReference type="RuleBase" id="RU003694"/>
    </source>
</evidence>
<evidence type="ECO:0000256" key="2">
    <source>
        <dbReference type="ARBA" id="ARBA00022679"/>
    </source>
</evidence>
<evidence type="ECO:0000256" key="1">
    <source>
        <dbReference type="ARBA" id="ARBA00008467"/>
    </source>
</evidence>
<feature type="domain" description="Beta-ketoacyl synthase C-terminal" evidence="6">
    <location>
        <begin position="272"/>
        <end position="357"/>
    </location>
</feature>
<evidence type="ECO:0000256" key="3">
    <source>
        <dbReference type="ARBA" id="ARBA00023315"/>
    </source>
</evidence>
<dbReference type="GO" id="GO:0004315">
    <property type="term" value="F:3-oxoacyl-[acyl-carrier-protein] synthase activity"/>
    <property type="evidence" value="ECO:0007669"/>
    <property type="project" value="TreeGrafter"/>
</dbReference>
<dbReference type="PANTHER" id="PTHR11712:SF322">
    <property type="entry name" value="POLYKETIDE BETA-KETOACYL SYNTHASE 2-RELATED"/>
    <property type="match status" value="1"/>
</dbReference>
<proteinExistence type="inferred from homology"/>
<reference evidence="7 8" key="1">
    <citation type="journal article" date="2017" name="Infect. Immun.">
        <title>Characterization of the Pathogenicity of Streptococcus intermedius TYG1620 Isolated from a Human Brain Abscess Based on the Complete Genome Sequence with Transcriptome Analysis and Transposon Mutagenesis in a Murine Subcutaneous Abscess Model.</title>
        <authorList>
            <person name="Hasegawa N."/>
            <person name="Sekizuka T."/>
            <person name="Sugi Y."/>
            <person name="Kawakami N."/>
            <person name="Ogasawara Y."/>
            <person name="Kato K."/>
            <person name="Yamashita A."/>
            <person name="Takeuchi F."/>
            <person name="Kuroda M."/>
        </authorList>
    </citation>
    <scope>NUCLEOTIDE SEQUENCE [LARGE SCALE GENOMIC DNA]</scope>
    <source>
        <strain evidence="7 8">TYG1620</strain>
    </source>
</reference>
<dbReference type="PANTHER" id="PTHR11712">
    <property type="entry name" value="POLYKETIDE SYNTHASE-RELATED"/>
    <property type="match status" value="1"/>
</dbReference>
<dbReference type="InterPro" id="IPR016039">
    <property type="entry name" value="Thiolase-like"/>
</dbReference>
<sequence>MNKYTITGYGLCLPEIYSTASLWENLINSNSDFSQDMNIITLEMIERILSDYPYIPRKKLKHSDLQSIFHFISVKECLEKANLEFLLDKDEGTIERSKIGVVSGSMFAQMNFGIKQVSKIVNEHKTNISPYTGMAFYYGANVGEISCLLKTRGENCAVLGGTSLVLDGVDVAETMIDFERNDVVLVGGGENVNYDMIRTSLMDLNGGNFKNNILPFNKNLKGVRLTNGAAIFSLERTTTANKRGAHKYANISRPVSVNCLECTFDMNASLIEAYSQLVDLLLAENNLTKDDITVVIPTGESVNTTDYYEAMALQRIFEKRKHFVYTPRSVIGNSMGVSCAVDIITALLMIEHREVPAFPYVPQLGSEELENIFVVKRKRNIDVENILIIHKNWTDGKISGVIVSTPE</sequence>
<feature type="domain" description="Beta-ketoacyl synthase-like N-terminal" evidence="5">
    <location>
        <begin position="45"/>
        <end position="240"/>
    </location>
</feature>
<dbReference type="InterPro" id="IPR014031">
    <property type="entry name" value="Ketoacyl_synth_C"/>
</dbReference>
<evidence type="ECO:0000259" key="6">
    <source>
        <dbReference type="Pfam" id="PF02801"/>
    </source>
</evidence>
<dbReference type="Proteomes" id="UP000217792">
    <property type="component" value="Chromosome"/>
</dbReference>